<dbReference type="GO" id="GO:0035556">
    <property type="term" value="P:intracellular signal transduction"/>
    <property type="evidence" value="ECO:0007669"/>
    <property type="project" value="InterPro"/>
</dbReference>
<dbReference type="SUPFAM" id="SSF48065">
    <property type="entry name" value="DBL homology domain (DH-domain)"/>
    <property type="match status" value="1"/>
</dbReference>
<feature type="domain" description="C2" evidence="7">
    <location>
        <begin position="484"/>
        <end position="612"/>
    </location>
</feature>
<dbReference type="InterPro" id="IPR037865">
    <property type="entry name" value="ABR_PH"/>
</dbReference>
<reference evidence="9" key="3">
    <citation type="submission" date="2025-09" db="UniProtKB">
        <authorList>
            <consortium name="Ensembl"/>
        </authorList>
    </citation>
    <scope>IDENTIFICATION</scope>
</reference>
<feature type="region of interest" description="Disordered" evidence="5">
    <location>
        <begin position="27"/>
        <end position="84"/>
    </location>
</feature>
<dbReference type="PROSITE" id="PS50010">
    <property type="entry name" value="DH_2"/>
    <property type="match status" value="1"/>
</dbReference>
<gene>
    <name evidence="9" type="primary">ABR</name>
</gene>
<keyword evidence="2" id="KW-0770">Synapse</keyword>
<dbReference type="Gene3D" id="2.30.29.30">
    <property type="entry name" value="Pleckstrin-homology domain (PH domain)/Phosphotyrosine-binding domain (PTB)"/>
    <property type="match status" value="1"/>
</dbReference>
<dbReference type="GO" id="GO:0042995">
    <property type="term" value="C:cell projection"/>
    <property type="evidence" value="ECO:0007669"/>
    <property type="project" value="UniProtKB-SubCell"/>
</dbReference>
<organism evidence="9 10">
    <name type="scientific">Bos indicus x Bos taurus</name>
    <name type="common">Hybrid cattle</name>
    <dbReference type="NCBI Taxonomy" id="30522"/>
    <lineage>
        <taxon>Eukaryota</taxon>
        <taxon>Metazoa</taxon>
        <taxon>Chordata</taxon>
        <taxon>Craniata</taxon>
        <taxon>Vertebrata</taxon>
        <taxon>Euteleostomi</taxon>
        <taxon>Mammalia</taxon>
        <taxon>Eutheria</taxon>
        <taxon>Laurasiatheria</taxon>
        <taxon>Artiodactyla</taxon>
        <taxon>Ruminantia</taxon>
        <taxon>Pecora</taxon>
        <taxon>Bovidae</taxon>
        <taxon>Bovinae</taxon>
        <taxon>Bos</taxon>
    </lineage>
</organism>
<accession>A0A4W2BM31</accession>
<dbReference type="FunFam" id="1.20.900.10:FF:000014">
    <property type="entry name" value="active breakpoint cluster region-related protein isoform X2"/>
    <property type="match status" value="1"/>
</dbReference>
<keyword evidence="10" id="KW-1185">Reference proteome</keyword>
<name>A0A4W2BM31_BOBOX</name>
<dbReference type="CDD" id="cd13366">
    <property type="entry name" value="PH_ABR"/>
    <property type="match status" value="1"/>
</dbReference>
<feature type="region of interest" description="Disordered" evidence="5">
    <location>
        <begin position="891"/>
        <end position="920"/>
    </location>
</feature>
<dbReference type="GO" id="GO:0016020">
    <property type="term" value="C:membrane"/>
    <property type="evidence" value="ECO:0007669"/>
    <property type="project" value="TreeGrafter"/>
</dbReference>
<feature type="compositionally biased region" description="Polar residues" evidence="5">
    <location>
        <begin position="54"/>
        <end position="64"/>
    </location>
</feature>
<proteinExistence type="predicted"/>
<dbReference type="SUPFAM" id="SSF50729">
    <property type="entry name" value="PH domain-like"/>
    <property type="match status" value="1"/>
</dbReference>
<keyword evidence="3" id="KW-0966">Cell projection</keyword>
<dbReference type="InterPro" id="IPR001331">
    <property type="entry name" value="GDS_CDC24_CS"/>
</dbReference>
<dbReference type="PANTHER" id="PTHR23182">
    <property type="entry name" value="BREAKPOINT CLUSTER REGION PROTEIN BCR"/>
    <property type="match status" value="1"/>
</dbReference>
<dbReference type="SMART" id="SM00233">
    <property type="entry name" value="PH"/>
    <property type="match status" value="1"/>
</dbReference>
<dbReference type="InterPro" id="IPR000219">
    <property type="entry name" value="DH_dom"/>
</dbReference>
<dbReference type="Gene3D" id="2.60.40.150">
    <property type="entry name" value="C2 domain"/>
    <property type="match status" value="1"/>
</dbReference>
<comment type="subcellular location">
    <subcellularLocation>
        <location evidence="1">Cell projection</location>
    </subcellularLocation>
    <subcellularLocation>
        <location evidence="4">Synapse</location>
    </subcellularLocation>
</comment>
<evidence type="ECO:0000256" key="4">
    <source>
        <dbReference type="ARBA" id="ARBA00034103"/>
    </source>
</evidence>
<sequence>MEPLSHRGLPRLSWIDTLYSNFSYGADDYDAEGNEEQKGPPEGSETMPYIDESPTMSPQLSARSQGGGDSISPTPPEGLAPGVEAGKGLEMRKLVLSGFLASEEIYINQLEALLLPMKPLKATATTSQPVLTIQQIETIFYKIQDIYEIHKEFYDNLCPKVQQWDSQVTMGHLFQKLASQLGVYKAFVDNYKVALETAEKCSQSNNQFQKISEELKVKGPKDSRDSHTSVTMEALLYKPIDRVTRSTLVLHDLLKHTPVDHPDYPLLQDALRISQNFLSSINEDIDPRRTAVTTPKGETRQLVKDGFLVEVSEGSRKLRHVFLFTDVLLCAKLKKTSAGKHQQYDCKWYIPLADLVFPSPEESEASPQVHPFPDHELEDMKMKISALKSEIQKEKANKGQSRAIERLKKKMFENEFLLLLNSPTIPFRIHNRNGKSYLFLLSSDYERSEWREAIQKLQKKDLQAFVLSSVELQVLTGSCFKLRTVHNIPVTSNKDDDESPGLYGFLHVIVHSAKGFKQSANLYCTLEVDSFGYFVSKAKTRVFRDTTEPKWDEEFEIELEGSQSLRILCYEKCYDKTKVNKDNNEIVDKIMGKGQIQFSCGVPPSLPTHTPSAWAPGCCVPCWFSFWLDFPPGPQPQRQPRLLSGSSASTWPLQVAPGGCLLPPLPGCPRWSARGLGLAGRSGAPFPALESFGWRTGMGSQGSSLHRGEKEVSPEKLQQLRKVLRKNFPPRVHGLEDVPGAVPAPRCRQGSPVAVPASPAHTAQLLLFPVDLFFFSDAAADHFSPILPPSPLCWVASPSHPRCLPLPRGNPGSCPHLPGDGPSHCSGGEPGEGGDEGWDGLLRMFLIPKAVTSVRVGLPTQALFIQSGGPCSSSEAGSARCGGMDRGGGGAVTSWVAGTPSEAEEGSVVRWRDQNSDDRF</sequence>
<dbReference type="FunFam" id="2.60.40.150:FF:000057">
    <property type="entry name" value="active breakpoint cluster region-related protein isoform X1"/>
    <property type="match status" value="1"/>
</dbReference>
<dbReference type="SMART" id="SM00325">
    <property type="entry name" value="RhoGEF"/>
    <property type="match status" value="1"/>
</dbReference>
<dbReference type="SUPFAM" id="SSF49562">
    <property type="entry name" value="C2 domain (Calcium/lipid-binding domain, CaLB)"/>
    <property type="match status" value="1"/>
</dbReference>
<feature type="domain" description="DH" evidence="8">
    <location>
        <begin position="91"/>
        <end position="284"/>
    </location>
</feature>
<dbReference type="CDD" id="cd00160">
    <property type="entry name" value="RhoGEF"/>
    <property type="match status" value="1"/>
</dbReference>
<dbReference type="InterPro" id="IPR037769">
    <property type="entry name" value="Abr/Bcr"/>
</dbReference>
<dbReference type="PROSITE" id="PS50004">
    <property type="entry name" value="C2"/>
    <property type="match status" value="1"/>
</dbReference>
<dbReference type="Ensembl" id="ENSBIXT00000015062.1">
    <property type="protein sequence ID" value="ENSBIXP00000000969.1"/>
    <property type="gene ID" value="ENSBIXG00000029139.1"/>
</dbReference>
<evidence type="ECO:0000259" key="7">
    <source>
        <dbReference type="PROSITE" id="PS50004"/>
    </source>
</evidence>
<evidence type="ECO:0000313" key="10">
    <source>
        <dbReference type="Proteomes" id="UP000314981"/>
    </source>
</evidence>
<evidence type="ECO:0000256" key="3">
    <source>
        <dbReference type="ARBA" id="ARBA00023273"/>
    </source>
</evidence>
<reference evidence="9 10" key="1">
    <citation type="submission" date="2018-11" db="EMBL/GenBank/DDBJ databases">
        <title>Haplotype-resolved cattle genomes.</title>
        <authorList>
            <person name="Low W.Y."/>
            <person name="Tearle R."/>
            <person name="Bickhart D.M."/>
            <person name="Rosen B.D."/>
            <person name="Koren S."/>
            <person name="Rhie A."/>
            <person name="Hiendleder S."/>
            <person name="Phillippy A.M."/>
            <person name="Smith T.P.L."/>
            <person name="Williams J.L."/>
        </authorList>
    </citation>
    <scope>NUCLEOTIDE SEQUENCE [LARGE SCALE GENOMIC DNA]</scope>
</reference>
<dbReference type="AlphaFoldDB" id="A0A4W2BM31"/>
<evidence type="ECO:0000259" key="8">
    <source>
        <dbReference type="PROSITE" id="PS50010"/>
    </source>
</evidence>
<feature type="compositionally biased region" description="Basic and acidic residues" evidence="5">
    <location>
        <begin position="910"/>
        <end position="920"/>
    </location>
</feature>
<dbReference type="GO" id="GO:0005085">
    <property type="term" value="F:guanyl-nucleotide exchange factor activity"/>
    <property type="evidence" value="ECO:0007669"/>
    <property type="project" value="InterPro"/>
</dbReference>
<dbReference type="InterPro" id="IPR011993">
    <property type="entry name" value="PH-like_dom_sf"/>
</dbReference>
<dbReference type="Pfam" id="PF00621">
    <property type="entry name" value="RhoGEF"/>
    <property type="match status" value="1"/>
</dbReference>
<evidence type="ECO:0000256" key="1">
    <source>
        <dbReference type="ARBA" id="ARBA00004316"/>
    </source>
</evidence>
<dbReference type="GO" id="GO:0045202">
    <property type="term" value="C:synapse"/>
    <property type="evidence" value="ECO:0007669"/>
    <property type="project" value="UniProtKB-SubCell"/>
</dbReference>
<dbReference type="FunFam" id="2.30.29.30:FF:000112">
    <property type="entry name" value="active breakpoint cluster region-related protein isoform X2"/>
    <property type="match status" value="1"/>
</dbReference>
<dbReference type="PROSITE" id="PS00741">
    <property type="entry name" value="DH_1"/>
    <property type="match status" value="1"/>
</dbReference>
<dbReference type="Pfam" id="PF19057">
    <property type="entry name" value="PH_19"/>
    <property type="match status" value="1"/>
</dbReference>
<protein>
    <submittedName>
        <fullName evidence="9">ABR activator of RhoGEF and GTPase</fullName>
    </submittedName>
</protein>
<evidence type="ECO:0000256" key="5">
    <source>
        <dbReference type="SAM" id="MobiDB-lite"/>
    </source>
</evidence>
<evidence type="ECO:0000256" key="2">
    <source>
        <dbReference type="ARBA" id="ARBA00023018"/>
    </source>
</evidence>
<dbReference type="InterPro" id="IPR035892">
    <property type="entry name" value="C2_domain_sf"/>
</dbReference>
<feature type="domain" description="PH" evidence="6">
    <location>
        <begin position="301"/>
        <end position="459"/>
    </location>
</feature>
<dbReference type="PROSITE" id="PS50003">
    <property type="entry name" value="PH_DOMAIN"/>
    <property type="match status" value="1"/>
</dbReference>
<dbReference type="Pfam" id="PF00168">
    <property type="entry name" value="C2"/>
    <property type="match status" value="1"/>
</dbReference>
<evidence type="ECO:0000313" key="9">
    <source>
        <dbReference type="Ensembl" id="ENSBIXP00000000969.1"/>
    </source>
</evidence>
<evidence type="ECO:0000259" key="6">
    <source>
        <dbReference type="PROSITE" id="PS50003"/>
    </source>
</evidence>
<reference evidence="9" key="2">
    <citation type="submission" date="2025-08" db="UniProtKB">
        <authorList>
            <consortium name="Ensembl"/>
        </authorList>
    </citation>
    <scope>IDENTIFICATION</scope>
</reference>
<dbReference type="PANTHER" id="PTHR23182:SF5">
    <property type="entry name" value="ACTIVE BREAKPOINT CLUSTER REGION-RELATED PROTEIN"/>
    <property type="match status" value="1"/>
</dbReference>
<dbReference type="Gene3D" id="1.20.900.10">
    <property type="entry name" value="Dbl homology (DH) domain"/>
    <property type="match status" value="1"/>
</dbReference>
<dbReference type="SMART" id="SM00239">
    <property type="entry name" value="C2"/>
    <property type="match status" value="1"/>
</dbReference>
<dbReference type="GO" id="GO:0005096">
    <property type="term" value="F:GTPase activator activity"/>
    <property type="evidence" value="ECO:0007669"/>
    <property type="project" value="InterPro"/>
</dbReference>
<dbReference type="Proteomes" id="UP000314981">
    <property type="component" value="Chromosome 19"/>
</dbReference>
<dbReference type="InterPro" id="IPR001849">
    <property type="entry name" value="PH_domain"/>
</dbReference>
<dbReference type="InterPro" id="IPR000008">
    <property type="entry name" value="C2_dom"/>
</dbReference>
<dbReference type="InterPro" id="IPR035899">
    <property type="entry name" value="DBL_dom_sf"/>
</dbReference>
<dbReference type="CDD" id="cd08686">
    <property type="entry name" value="C2_ABR"/>
    <property type="match status" value="1"/>
</dbReference>